<gene>
    <name evidence="3" type="ordered locus">CRES_1654</name>
</gene>
<evidence type="ECO:0000259" key="2">
    <source>
        <dbReference type="Pfam" id="PF13490"/>
    </source>
</evidence>
<feature type="transmembrane region" description="Helical" evidence="1">
    <location>
        <begin position="167"/>
        <end position="185"/>
    </location>
</feature>
<sequence>MDCEEVRAALSARLDGERTSLPDDVIDAHLEVCEECQRWYTTVTALGRSLSIGPIGTQPDPFNSAPDPAQTTDRVLAAADTMPVVASRVSRRQLPLTIARIALIFLTLIYLIWAGLLLLLFPSVSTSLNNDANDAFVTRLIMDAAVAKFALGLGLGCAAARPKISSAILPIYLAQWAFGAGFATREVVLGFMESHAGYGLVSNPIWGLLVHLCAVVALLTCWVGRNHMFTPLKQSWRTLTARPVNFSPADLEEHSSFRLGDNERHDLNQRARKDNES</sequence>
<dbReference type="OrthoDB" id="5197868at2"/>
<protein>
    <submittedName>
        <fullName evidence="3">Membrane protein</fullName>
    </submittedName>
</protein>
<dbReference type="HOGENOM" id="CLU_081592_2_0_11"/>
<keyword evidence="1" id="KW-0472">Membrane</keyword>
<feature type="domain" description="Putative zinc-finger" evidence="2">
    <location>
        <begin position="3"/>
        <end position="37"/>
    </location>
</feature>
<feature type="transmembrane region" description="Helical" evidence="1">
    <location>
        <begin position="140"/>
        <end position="160"/>
    </location>
</feature>
<accession>F8E0L7</accession>
<evidence type="ECO:0000313" key="4">
    <source>
        <dbReference type="Proteomes" id="UP000000492"/>
    </source>
</evidence>
<dbReference type="AlphaFoldDB" id="F8E0L7"/>
<keyword evidence="1" id="KW-0812">Transmembrane</keyword>
<dbReference type="STRING" id="662755.CRES_1654"/>
<dbReference type="EMBL" id="CP002857">
    <property type="protein sequence ID" value="AEI10007.1"/>
    <property type="molecule type" value="Genomic_DNA"/>
</dbReference>
<keyword evidence="1" id="KW-1133">Transmembrane helix</keyword>
<proteinExistence type="predicted"/>
<organism evidence="3 4">
    <name type="scientific">Corynebacterium resistens (strain DSM 45100 / JCM 12819 / GTC 2026 / SICGH 158)</name>
    <dbReference type="NCBI Taxonomy" id="662755"/>
    <lineage>
        <taxon>Bacteria</taxon>
        <taxon>Bacillati</taxon>
        <taxon>Actinomycetota</taxon>
        <taxon>Actinomycetes</taxon>
        <taxon>Mycobacteriales</taxon>
        <taxon>Corynebacteriaceae</taxon>
        <taxon>Corynebacterium</taxon>
    </lineage>
</organism>
<evidence type="ECO:0000256" key="1">
    <source>
        <dbReference type="SAM" id="Phobius"/>
    </source>
</evidence>
<dbReference type="InterPro" id="IPR027383">
    <property type="entry name" value="Znf_put"/>
</dbReference>
<evidence type="ECO:0000313" key="3">
    <source>
        <dbReference type="EMBL" id="AEI10007.1"/>
    </source>
</evidence>
<dbReference type="Pfam" id="PF13490">
    <property type="entry name" value="zf-HC2"/>
    <property type="match status" value="1"/>
</dbReference>
<feature type="transmembrane region" description="Helical" evidence="1">
    <location>
        <begin position="205"/>
        <end position="224"/>
    </location>
</feature>
<dbReference type="eggNOG" id="COG5660">
    <property type="taxonomic scope" value="Bacteria"/>
</dbReference>
<feature type="transmembrane region" description="Helical" evidence="1">
    <location>
        <begin position="98"/>
        <end position="120"/>
    </location>
</feature>
<dbReference type="Proteomes" id="UP000000492">
    <property type="component" value="Chromosome"/>
</dbReference>
<reference evidence="3 4" key="1">
    <citation type="journal article" date="2012" name="BMC Genomics">
        <title>Complete genome sequence, lifestyle, and multi-drug resistance of the human pathogen Corynebacterium resistens DSM 45100 isolated from blood samples of a leukemia patient.</title>
        <authorList>
            <person name="Schroder J."/>
            <person name="Maus I."/>
            <person name="Meyer K."/>
            <person name="Wordemann S."/>
            <person name="Blom J."/>
            <person name="Jaenicke S."/>
            <person name="Schneider J."/>
            <person name="Trost E."/>
            <person name="Tauch A."/>
        </authorList>
    </citation>
    <scope>NUCLEOTIDE SEQUENCE [LARGE SCALE GENOMIC DNA]</scope>
    <source>
        <strain evidence="4">DSM 45100 / JCM 12819 / CCUG 50093 / GTC 2026 / SICGH 158</strain>
    </source>
</reference>
<dbReference type="KEGG" id="crd:CRES_1654"/>
<keyword evidence="4" id="KW-1185">Reference proteome</keyword>
<dbReference type="RefSeq" id="WP_013888995.1">
    <property type="nucleotide sequence ID" value="NC_015673.1"/>
</dbReference>
<name>F8E0L7_CORRG</name>